<evidence type="ECO:0000313" key="2">
    <source>
        <dbReference type="EMBL" id="KAK4180516.1"/>
    </source>
</evidence>
<accession>A0AAN7A9P5</accession>
<reference evidence="2" key="2">
    <citation type="submission" date="2023-05" db="EMBL/GenBank/DDBJ databases">
        <authorList>
            <consortium name="Lawrence Berkeley National Laboratory"/>
            <person name="Steindorff A."/>
            <person name="Hensen N."/>
            <person name="Bonometti L."/>
            <person name="Westerberg I."/>
            <person name="Brannstrom I.O."/>
            <person name="Guillou S."/>
            <person name="Cros-Aarteil S."/>
            <person name="Calhoun S."/>
            <person name="Haridas S."/>
            <person name="Kuo A."/>
            <person name="Mondo S."/>
            <person name="Pangilinan J."/>
            <person name="Riley R."/>
            <person name="Labutti K."/>
            <person name="Andreopoulos B."/>
            <person name="Lipzen A."/>
            <person name="Chen C."/>
            <person name="Yanf M."/>
            <person name="Daum C."/>
            <person name="Ng V."/>
            <person name="Clum A."/>
            <person name="Ohm R."/>
            <person name="Martin F."/>
            <person name="Silar P."/>
            <person name="Natvig D."/>
            <person name="Lalanne C."/>
            <person name="Gautier V."/>
            <person name="Ament-Velasquez S.L."/>
            <person name="Kruys A."/>
            <person name="Hutchinson M.I."/>
            <person name="Powell A.J."/>
            <person name="Barry K."/>
            <person name="Miller A.N."/>
            <person name="Grigoriev I.V."/>
            <person name="Debuchy R."/>
            <person name="Gladieux P."/>
            <person name="Thoren M.H."/>
            <person name="Johannesson H."/>
        </authorList>
    </citation>
    <scope>NUCLEOTIDE SEQUENCE</scope>
    <source>
        <strain evidence="2">CBS 892.96</strain>
    </source>
</reference>
<protein>
    <submittedName>
        <fullName evidence="2">Uncharacterized protein</fullName>
    </submittedName>
</protein>
<sequence length="189" mass="21014">MSFPCDMSKPMGMPSCPPESLPLTPGNTMFPPPLMPGDTMFRPAPIIDPFEDHQRDEMERRKEIDKRFEELFPSDPPCLSDGATSFSNNHITFNGPSSPRSRHASSSKSSRIANNLKRLSPAPSGKSISSTAYTKGSHRKKVKDGTKKVAESVKSQSKSALGKLKKFWSRLKKKVGHTKKKLRKKTKSL</sequence>
<feature type="compositionally biased region" description="Basic and acidic residues" evidence="1">
    <location>
        <begin position="50"/>
        <end position="70"/>
    </location>
</feature>
<name>A0AAN7A9P5_9PEZI</name>
<evidence type="ECO:0000313" key="3">
    <source>
        <dbReference type="Proteomes" id="UP001302321"/>
    </source>
</evidence>
<gene>
    <name evidence="2" type="ORF">QBC36DRAFT_286624</name>
</gene>
<feature type="compositionally biased region" description="Polar residues" evidence="1">
    <location>
        <begin position="82"/>
        <end position="96"/>
    </location>
</feature>
<proteinExistence type="predicted"/>
<comment type="caution">
    <text evidence="2">The sequence shown here is derived from an EMBL/GenBank/DDBJ whole genome shotgun (WGS) entry which is preliminary data.</text>
</comment>
<evidence type="ECO:0000256" key="1">
    <source>
        <dbReference type="SAM" id="MobiDB-lite"/>
    </source>
</evidence>
<dbReference type="Proteomes" id="UP001302321">
    <property type="component" value="Unassembled WGS sequence"/>
</dbReference>
<dbReference type="AlphaFoldDB" id="A0AAN7A9P5"/>
<feature type="region of interest" description="Disordered" evidence="1">
    <location>
        <begin position="1"/>
        <end position="159"/>
    </location>
</feature>
<reference evidence="2" key="1">
    <citation type="journal article" date="2023" name="Mol. Phylogenet. Evol.">
        <title>Genome-scale phylogeny and comparative genomics of the fungal order Sordariales.</title>
        <authorList>
            <person name="Hensen N."/>
            <person name="Bonometti L."/>
            <person name="Westerberg I."/>
            <person name="Brannstrom I.O."/>
            <person name="Guillou S."/>
            <person name="Cros-Aarteil S."/>
            <person name="Calhoun S."/>
            <person name="Haridas S."/>
            <person name="Kuo A."/>
            <person name="Mondo S."/>
            <person name="Pangilinan J."/>
            <person name="Riley R."/>
            <person name="LaButti K."/>
            <person name="Andreopoulos B."/>
            <person name="Lipzen A."/>
            <person name="Chen C."/>
            <person name="Yan M."/>
            <person name="Daum C."/>
            <person name="Ng V."/>
            <person name="Clum A."/>
            <person name="Steindorff A."/>
            <person name="Ohm R.A."/>
            <person name="Martin F."/>
            <person name="Silar P."/>
            <person name="Natvig D.O."/>
            <person name="Lalanne C."/>
            <person name="Gautier V."/>
            <person name="Ament-Velasquez S.L."/>
            <person name="Kruys A."/>
            <person name="Hutchinson M.I."/>
            <person name="Powell A.J."/>
            <person name="Barry K."/>
            <person name="Miller A.N."/>
            <person name="Grigoriev I.V."/>
            <person name="Debuchy R."/>
            <person name="Gladieux P."/>
            <person name="Hiltunen Thoren M."/>
            <person name="Johannesson H."/>
        </authorList>
    </citation>
    <scope>NUCLEOTIDE SEQUENCE</scope>
    <source>
        <strain evidence="2">CBS 892.96</strain>
    </source>
</reference>
<keyword evidence="3" id="KW-1185">Reference proteome</keyword>
<organism evidence="2 3">
    <name type="scientific">Triangularia setosa</name>
    <dbReference type="NCBI Taxonomy" id="2587417"/>
    <lineage>
        <taxon>Eukaryota</taxon>
        <taxon>Fungi</taxon>
        <taxon>Dikarya</taxon>
        <taxon>Ascomycota</taxon>
        <taxon>Pezizomycotina</taxon>
        <taxon>Sordariomycetes</taxon>
        <taxon>Sordariomycetidae</taxon>
        <taxon>Sordariales</taxon>
        <taxon>Podosporaceae</taxon>
        <taxon>Triangularia</taxon>
    </lineage>
</organism>
<dbReference type="EMBL" id="MU866098">
    <property type="protein sequence ID" value="KAK4180516.1"/>
    <property type="molecule type" value="Genomic_DNA"/>
</dbReference>